<dbReference type="PANTHER" id="PTHR23236:SF51">
    <property type="entry name" value="NUCLEOLAR PROTEIN 6"/>
    <property type="match status" value="1"/>
</dbReference>
<dbReference type="Gene3D" id="3.30.70.330">
    <property type="match status" value="1"/>
</dbReference>
<dbReference type="SUPFAM" id="SSF54928">
    <property type="entry name" value="RNA-binding domain, RBD"/>
    <property type="match status" value="1"/>
</dbReference>
<feature type="region of interest" description="Disordered" evidence="3">
    <location>
        <begin position="1"/>
        <end position="70"/>
    </location>
</feature>
<feature type="compositionally biased region" description="Basic residues" evidence="3">
    <location>
        <begin position="13"/>
        <end position="22"/>
    </location>
</feature>
<evidence type="ECO:0000256" key="1">
    <source>
        <dbReference type="ARBA" id="ARBA00022884"/>
    </source>
</evidence>
<dbReference type="InterPro" id="IPR034228">
    <property type="entry name" value="Nop6_RRM"/>
</dbReference>
<dbReference type="AlphaFoldDB" id="A0A137P2Y1"/>
<keyword evidence="1 2" id="KW-0694">RNA-binding</keyword>
<sequence>MADQSVDNQEKRIRVRSRKNKRKLEETETEETNTTQNEDQKAEFAEFKAKAKAEKSAKQQKPNNKVQAKKPVNIHAVSYTLFISNYPYNTTKEDVEEHFQSCGSLKSVRLLTDKQTKKPKGFGFIDFTDHESSVKALDLHLSNFKGRQIKVALTAGGGGNSETRRTKISEKNKKVKSHIKAAKKEGEKKESKEAEPIEQADDNSLAPGVHPSRAKYLKNL</sequence>
<organism evidence="5 6">
    <name type="scientific">Conidiobolus coronatus (strain ATCC 28846 / CBS 209.66 / NRRL 28638)</name>
    <name type="common">Delacroixia coronata</name>
    <dbReference type="NCBI Taxonomy" id="796925"/>
    <lineage>
        <taxon>Eukaryota</taxon>
        <taxon>Fungi</taxon>
        <taxon>Fungi incertae sedis</taxon>
        <taxon>Zoopagomycota</taxon>
        <taxon>Entomophthoromycotina</taxon>
        <taxon>Entomophthoromycetes</taxon>
        <taxon>Entomophthorales</taxon>
        <taxon>Ancylistaceae</taxon>
        <taxon>Conidiobolus</taxon>
    </lineage>
</organism>
<protein>
    <recommendedName>
        <fullName evidence="4">RRM domain-containing protein</fullName>
    </recommendedName>
</protein>
<dbReference type="InterPro" id="IPR012677">
    <property type="entry name" value="Nucleotide-bd_a/b_plait_sf"/>
</dbReference>
<evidence type="ECO:0000313" key="5">
    <source>
        <dbReference type="EMBL" id="KXN69386.1"/>
    </source>
</evidence>
<name>A0A137P2Y1_CONC2</name>
<evidence type="ECO:0000256" key="2">
    <source>
        <dbReference type="PROSITE-ProRule" id="PRU00176"/>
    </source>
</evidence>
<evidence type="ECO:0000256" key="3">
    <source>
        <dbReference type="SAM" id="MobiDB-lite"/>
    </source>
</evidence>
<evidence type="ECO:0000259" key="4">
    <source>
        <dbReference type="PROSITE" id="PS50102"/>
    </source>
</evidence>
<dbReference type="GO" id="GO:0019843">
    <property type="term" value="F:rRNA binding"/>
    <property type="evidence" value="ECO:0007669"/>
    <property type="project" value="TreeGrafter"/>
</dbReference>
<dbReference type="GO" id="GO:0005730">
    <property type="term" value="C:nucleolus"/>
    <property type="evidence" value="ECO:0007669"/>
    <property type="project" value="TreeGrafter"/>
</dbReference>
<feature type="compositionally biased region" description="Basic and acidic residues" evidence="3">
    <location>
        <begin position="38"/>
        <end position="57"/>
    </location>
</feature>
<feature type="region of interest" description="Disordered" evidence="3">
    <location>
        <begin position="154"/>
        <end position="220"/>
    </location>
</feature>
<dbReference type="STRING" id="796925.A0A137P2Y1"/>
<dbReference type="Pfam" id="PF00076">
    <property type="entry name" value="RRM_1"/>
    <property type="match status" value="1"/>
</dbReference>
<accession>A0A137P2Y1</accession>
<gene>
    <name evidence="5" type="ORF">CONCODRAFT_59359</name>
</gene>
<dbReference type="PANTHER" id="PTHR23236">
    <property type="entry name" value="EUKARYOTIC TRANSLATION INITIATION FACTOR 4B/4H"/>
    <property type="match status" value="1"/>
</dbReference>
<keyword evidence="6" id="KW-1185">Reference proteome</keyword>
<dbReference type="CDD" id="cd12400">
    <property type="entry name" value="RRM_Nop6"/>
    <property type="match status" value="1"/>
</dbReference>
<dbReference type="InterPro" id="IPR035979">
    <property type="entry name" value="RBD_domain_sf"/>
</dbReference>
<feature type="compositionally biased region" description="Basic and acidic residues" evidence="3">
    <location>
        <begin position="182"/>
        <end position="195"/>
    </location>
</feature>
<dbReference type="OrthoDB" id="439808at2759"/>
<dbReference type="SMART" id="SM00360">
    <property type="entry name" value="RRM"/>
    <property type="match status" value="1"/>
</dbReference>
<evidence type="ECO:0000313" key="6">
    <source>
        <dbReference type="Proteomes" id="UP000070444"/>
    </source>
</evidence>
<dbReference type="GO" id="GO:0042274">
    <property type="term" value="P:ribosomal small subunit biogenesis"/>
    <property type="evidence" value="ECO:0007669"/>
    <property type="project" value="TreeGrafter"/>
</dbReference>
<dbReference type="OMA" id="NIQRRMD"/>
<proteinExistence type="predicted"/>
<reference evidence="5 6" key="1">
    <citation type="journal article" date="2015" name="Genome Biol. Evol.">
        <title>Phylogenomic analyses indicate that early fungi evolved digesting cell walls of algal ancestors of land plants.</title>
        <authorList>
            <person name="Chang Y."/>
            <person name="Wang S."/>
            <person name="Sekimoto S."/>
            <person name="Aerts A.L."/>
            <person name="Choi C."/>
            <person name="Clum A."/>
            <person name="LaButti K.M."/>
            <person name="Lindquist E.A."/>
            <person name="Yee Ngan C."/>
            <person name="Ohm R.A."/>
            <person name="Salamov A.A."/>
            <person name="Grigoriev I.V."/>
            <person name="Spatafora J.W."/>
            <person name="Berbee M.L."/>
        </authorList>
    </citation>
    <scope>NUCLEOTIDE SEQUENCE [LARGE SCALE GENOMIC DNA]</scope>
    <source>
        <strain evidence="5 6">NRRL 28638</strain>
    </source>
</reference>
<feature type="compositionally biased region" description="Basic and acidic residues" evidence="3">
    <location>
        <begin position="162"/>
        <end position="172"/>
    </location>
</feature>
<dbReference type="InterPro" id="IPR000504">
    <property type="entry name" value="RRM_dom"/>
</dbReference>
<dbReference type="PROSITE" id="PS50102">
    <property type="entry name" value="RRM"/>
    <property type="match status" value="1"/>
</dbReference>
<dbReference type="EMBL" id="KQ964536">
    <property type="protein sequence ID" value="KXN69386.1"/>
    <property type="molecule type" value="Genomic_DNA"/>
</dbReference>
<feature type="domain" description="RRM" evidence="4">
    <location>
        <begin position="79"/>
        <end position="156"/>
    </location>
</feature>
<dbReference type="Proteomes" id="UP000070444">
    <property type="component" value="Unassembled WGS sequence"/>
</dbReference>